<evidence type="ECO:0000256" key="1">
    <source>
        <dbReference type="ARBA" id="ARBA00009809"/>
    </source>
</evidence>
<evidence type="ECO:0000313" key="3">
    <source>
        <dbReference type="EMBL" id="CAK4032125.1"/>
    </source>
</evidence>
<dbReference type="Proteomes" id="UP001296104">
    <property type="component" value="Unassembled WGS sequence"/>
</dbReference>
<reference evidence="3" key="1">
    <citation type="submission" date="2023-11" db="EMBL/GenBank/DDBJ databases">
        <authorList>
            <person name="Alioto T."/>
            <person name="Alioto T."/>
            <person name="Gomez Garrido J."/>
        </authorList>
    </citation>
    <scope>NUCLEOTIDE SEQUENCE</scope>
</reference>
<dbReference type="PROSITE" id="PS50097">
    <property type="entry name" value="BTB"/>
    <property type="match status" value="1"/>
</dbReference>
<dbReference type="InterPro" id="IPR001944">
    <property type="entry name" value="Glycoside_Hdrlase_35"/>
</dbReference>
<accession>A0AAI9EDJ4</accession>
<dbReference type="CDD" id="cd18186">
    <property type="entry name" value="BTB_POZ_ZBTB_KLHL-like"/>
    <property type="match status" value="1"/>
</dbReference>
<comment type="caution">
    <text evidence="3">The sequence shown here is derived from an EMBL/GenBank/DDBJ whole genome shotgun (WGS) entry which is preliminary data.</text>
</comment>
<dbReference type="SMART" id="SM00225">
    <property type="entry name" value="BTB"/>
    <property type="match status" value="1"/>
</dbReference>
<dbReference type="SUPFAM" id="SSF51445">
    <property type="entry name" value="(Trans)glycosidases"/>
    <property type="match status" value="1"/>
</dbReference>
<gene>
    <name evidence="3" type="ORF">LECACI_7A007283</name>
</gene>
<dbReference type="InterPro" id="IPR017853">
    <property type="entry name" value="GH"/>
</dbReference>
<comment type="similarity">
    <text evidence="1">Belongs to the glycosyl hydrolase 35 family.</text>
</comment>
<dbReference type="PRINTS" id="PR00742">
    <property type="entry name" value="GLHYDRLASE35"/>
</dbReference>
<dbReference type="AlphaFoldDB" id="A0AAI9EDJ4"/>
<feature type="domain" description="BTB" evidence="2">
    <location>
        <begin position="17"/>
        <end position="90"/>
    </location>
</feature>
<name>A0AAI9EDJ4_9PEZI</name>
<dbReference type="PANTHER" id="PTHR24413">
    <property type="entry name" value="SPECKLE-TYPE POZ PROTEIN"/>
    <property type="match status" value="1"/>
</dbReference>
<dbReference type="Gene3D" id="2.60.120.260">
    <property type="entry name" value="Galactose-binding domain-like"/>
    <property type="match status" value="1"/>
</dbReference>
<organism evidence="3 4">
    <name type="scientific">Lecanosticta acicola</name>
    <dbReference type="NCBI Taxonomy" id="111012"/>
    <lineage>
        <taxon>Eukaryota</taxon>
        <taxon>Fungi</taxon>
        <taxon>Dikarya</taxon>
        <taxon>Ascomycota</taxon>
        <taxon>Pezizomycotina</taxon>
        <taxon>Dothideomycetes</taxon>
        <taxon>Dothideomycetidae</taxon>
        <taxon>Mycosphaerellales</taxon>
        <taxon>Mycosphaerellaceae</taxon>
        <taxon>Lecanosticta</taxon>
    </lineage>
</organism>
<dbReference type="GO" id="GO:0005975">
    <property type="term" value="P:carbohydrate metabolic process"/>
    <property type="evidence" value="ECO:0007669"/>
    <property type="project" value="InterPro"/>
</dbReference>
<protein>
    <recommendedName>
        <fullName evidence="2">BTB domain-containing protein</fullName>
    </recommendedName>
</protein>
<evidence type="ECO:0000259" key="2">
    <source>
        <dbReference type="PROSITE" id="PS50097"/>
    </source>
</evidence>
<dbReference type="EMBL" id="CAVMBE010000058">
    <property type="protein sequence ID" value="CAK4032125.1"/>
    <property type="molecule type" value="Genomic_DNA"/>
</dbReference>
<dbReference type="Pfam" id="PF00651">
    <property type="entry name" value="BTB"/>
    <property type="match status" value="1"/>
</dbReference>
<dbReference type="SUPFAM" id="SSF54695">
    <property type="entry name" value="POZ domain"/>
    <property type="match status" value="1"/>
</dbReference>
<sequence length="350" mass="39375">MDSLLNTEKLFHDENYSDIVVQFSGKEIKCHKIILCTKSVYFRKLCGPGSSFKARTRESKSNTVELKEDHPDAVEAVLWHIYSGKTESSRPDDWLHDLHVSKAAEKYLLPDLEAAAFSRFQKTTDAITEPGVVLSAIHTIREVGDHPKHLEVAAKLEEKHQSALLKNQEYRSIVEEDKELLWKHMDRLNFADDLVKEHIHATTCKLAPENKIHLLDLWTDYVLGNKSASISFYMVHGGTNFGFDNSALWQNRMTVFTTASYDYSAPIDESGRGQSYGFILSSHTATSHASGHVQSGDRPRNRVLIYINGLQKGVIDSQNRHHTTKTLIPATHATYKVPQANSSDAASVDT</sequence>
<evidence type="ECO:0000313" key="4">
    <source>
        <dbReference type="Proteomes" id="UP001296104"/>
    </source>
</evidence>
<keyword evidence="4" id="KW-1185">Reference proteome</keyword>
<dbReference type="InterPro" id="IPR011333">
    <property type="entry name" value="SKP1/BTB/POZ_sf"/>
</dbReference>
<dbReference type="GO" id="GO:0004553">
    <property type="term" value="F:hydrolase activity, hydrolyzing O-glycosyl compounds"/>
    <property type="evidence" value="ECO:0007669"/>
    <property type="project" value="InterPro"/>
</dbReference>
<dbReference type="InterPro" id="IPR000210">
    <property type="entry name" value="BTB/POZ_dom"/>
</dbReference>
<proteinExistence type="inferred from homology"/>
<dbReference type="Gene3D" id="3.30.710.10">
    <property type="entry name" value="Potassium Channel Kv1.1, Chain A"/>
    <property type="match status" value="1"/>
</dbReference>
<dbReference type="InterPro" id="IPR031330">
    <property type="entry name" value="Gly_Hdrlase_35_cat"/>
</dbReference>
<dbReference type="Pfam" id="PF01301">
    <property type="entry name" value="Glyco_hydro_35"/>
    <property type="match status" value="1"/>
</dbReference>